<dbReference type="AlphaFoldDB" id="A0A2X3I656"/>
<accession>A0A2X3I656</accession>
<feature type="domain" description="N-acetyltransferase" evidence="2">
    <location>
        <begin position="39"/>
        <end position="93"/>
    </location>
</feature>
<evidence type="ECO:0000313" key="4">
    <source>
        <dbReference type="Proteomes" id="UP000250675"/>
    </source>
</evidence>
<dbReference type="Pfam" id="PF00583">
    <property type="entry name" value="Acetyltransf_1"/>
    <property type="match status" value="1"/>
</dbReference>
<sequence length="193" mass="20645">MYTITDIAPTDAEFIALIAALDAWQETLYPAESNHLLDLSQLPPQTVIALAIRSPQGEAVGCGAIVLSEEGFGEMKRVYIDPQHRGQQLGEKAAGGAGSESASARLPYPAPGDRYPSACGHRPLHAQRLSDPLRVCAVSTRSAQRVYGETTVCRSSFSSAINASSWRVLAPRRHTSQVVSQRHSSASGQAETC</sequence>
<dbReference type="InterPro" id="IPR016181">
    <property type="entry name" value="Acyl_CoA_acyltransferase"/>
</dbReference>
<evidence type="ECO:0000256" key="1">
    <source>
        <dbReference type="SAM" id="MobiDB-lite"/>
    </source>
</evidence>
<evidence type="ECO:0000259" key="2">
    <source>
        <dbReference type="Pfam" id="PF00583"/>
    </source>
</evidence>
<feature type="region of interest" description="Disordered" evidence="1">
    <location>
        <begin position="84"/>
        <end position="111"/>
    </location>
</feature>
<keyword evidence="3" id="KW-0808">Transferase</keyword>
<name>A0A2X3I656_KLEPN</name>
<evidence type="ECO:0000313" key="3">
    <source>
        <dbReference type="EMBL" id="SQC87992.1"/>
    </source>
</evidence>
<dbReference type="Proteomes" id="UP000250675">
    <property type="component" value="Unassembled WGS sequence"/>
</dbReference>
<dbReference type="InterPro" id="IPR000182">
    <property type="entry name" value="GNAT_dom"/>
</dbReference>
<protein>
    <submittedName>
        <fullName evidence="3">N-acetyltransferase GCN5</fullName>
    </submittedName>
</protein>
<organism evidence="3 4">
    <name type="scientific">Klebsiella pneumoniae</name>
    <dbReference type="NCBI Taxonomy" id="573"/>
    <lineage>
        <taxon>Bacteria</taxon>
        <taxon>Pseudomonadati</taxon>
        <taxon>Pseudomonadota</taxon>
        <taxon>Gammaproteobacteria</taxon>
        <taxon>Enterobacterales</taxon>
        <taxon>Enterobacteriaceae</taxon>
        <taxon>Klebsiella/Raoultella group</taxon>
        <taxon>Klebsiella</taxon>
        <taxon>Klebsiella pneumoniae complex</taxon>
    </lineage>
</organism>
<proteinExistence type="predicted"/>
<gene>
    <name evidence="3" type="ORF">NCTC9645_06132</name>
</gene>
<reference evidence="3 4" key="1">
    <citation type="submission" date="2018-06" db="EMBL/GenBank/DDBJ databases">
        <authorList>
            <consortium name="Pathogen Informatics"/>
            <person name="Doyle S."/>
        </authorList>
    </citation>
    <scope>NUCLEOTIDE SEQUENCE [LARGE SCALE GENOMIC DNA]</scope>
    <source>
        <strain evidence="3 4">NCTC9645</strain>
    </source>
</reference>
<dbReference type="Gene3D" id="3.40.630.30">
    <property type="match status" value="1"/>
</dbReference>
<dbReference type="GO" id="GO:0016747">
    <property type="term" value="F:acyltransferase activity, transferring groups other than amino-acyl groups"/>
    <property type="evidence" value="ECO:0007669"/>
    <property type="project" value="InterPro"/>
</dbReference>
<dbReference type="SUPFAM" id="SSF55729">
    <property type="entry name" value="Acyl-CoA N-acyltransferases (Nat)"/>
    <property type="match status" value="1"/>
</dbReference>
<dbReference type="EMBL" id="UASO01000010">
    <property type="protein sequence ID" value="SQC87992.1"/>
    <property type="molecule type" value="Genomic_DNA"/>
</dbReference>